<dbReference type="PANTHER" id="PTHR42867">
    <property type="entry name" value="MEMBRANE PROTEIN-RELATED"/>
    <property type="match status" value="1"/>
</dbReference>
<accession>A0A382NJV4</accession>
<keyword evidence="1" id="KW-1133">Transmembrane helix</keyword>
<name>A0A382NJV4_9ZZZZ</name>
<keyword evidence="1" id="KW-0472">Membrane</keyword>
<proteinExistence type="predicted"/>
<dbReference type="PANTHER" id="PTHR42867:SF1">
    <property type="entry name" value="MEMBRANE PROTEIN-RELATED"/>
    <property type="match status" value="1"/>
</dbReference>
<keyword evidence="1" id="KW-0812">Transmembrane</keyword>
<dbReference type="AlphaFoldDB" id="A0A382NJV4"/>
<feature type="non-terminal residue" evidence="2">
    <location>
        <position position="144"/>
    </location>
</feature>
<protein>
    <recommendedName>
        <fullName evidence="3">DUF1385 domain-containing protein</fullName>
    </recommendedName>
</protein>
<evidence type="ECO:0008006" key="3">
    <source>
        <dbReference type="Google" id="ProtNLM"/>
    </source>
</evidence>
<evidence type="ECO:0000256" key="1">
    <source>
        <dbReference type="SAM" id="Phobius"/>
    </source>
</evidence>
<sequence>MKYFFNHIRIIINQSSILVGGQAVMEGVMMRVPGAYATAVRDPNGNIQTNRHDFISLSDKYPIFKKPLLRGIVGLFESLKIGFASLQWSAKIVAPEEESKTNKFVDFIMTILSFALALGLFFIAPIGLTTWLFEKDQDAFIFNL</sequence>
<evidence type="ECO:0000313" key="2">
    <source>
        <dbReference type="EMBL" id="SVC61474.1"/>
    </source>
</evidence>
<dbReference type="InterPro" id="IPR010787">
    <property type="entry name" value="DUF1385"/>
</dbReference>
<gene>
    <name evidence="2" type="ORF">METZ01_LOCUS314328</name>
</gene>
<dbReference type="Pfam" id="PF07136">
    <property type="entry name" value="DUF1385"/>
    <property type="match status" value="1"/>
</dbReference>
<organism evidence="2">
    <name type="scientific">marine metagenome</name>
    <dbReference type="NCBI Taxonomy" id="408172"/>
    <lineage>
        <taxon>unclassified sequences</taxon>
        <taxon>metagenomes</taxon>
        <taxon>ecological metagenomes</taxon>
    </lineage>
</organism>
<feature type="transmembrane region" description="Helical" evidence="1">
    <location>
        <begin position="108"/>
        <end position="133"/>
    </location>
</feature>
<reference evidence="2" key="1">
    <citation type="submission" date="2018-05" db="EMBL/GenBank/DDBJ databases">
        <authorList>
            <person name="Lanie J.A."/>
            <person name="Ng W.-L."/>
            <person name="Kazmierczak K.M."/>
            <person name="Andrzejewski T.M."/>
            <person name="Davidsen T.M."/>
            <person name="Wayne K.J."/>
            <person name="Tettelin H."/>
            <person name="Glass J.I."/>
            <person name="Rusch D."/>
            <person name="Podicherti R."/>
            <person name="Tsui H.-C.T."/>
            <person name="Winkler M.E."/>
        </authorList>
    </citation>
    <scope>NUCLEOTIDE SEQUENCE</scope>
</reference>
<dbReference type="EMBL" id="UINC01100992">
    <property type="protein sequence ID" value="SVC61474.1"/>
    <property type="molecule type" value="Genomic_DNA"/>
</dbReference>